<dbReference type="EMBL" id="GBRH01173501">
    <property type="protein sequence ID" value="JAE24395.1"/>
    <property type="molecule type" value="Transcribed_RNA"/>
</dbReference>
<reference evidence="2" key="2">
    <citation type="journal article" date="2015" name="Data Brief">
        <title>Shoot transcriptome of the giant reed, Arundo donax.</title>
        <authorList>
            <person name="Barrero R.A."/>
            <person name="Guerrero F.D."/>
            <person name="Moolhuijzen P."/>
            <person name="Goolsby J.A."/>
            <person name="Tidwell J."/>
            <person name="Bellgard S.E."/>
            <person name="Bellgard M.I."/>
        </authorList>
    </citation>
    <scope>NUCLEOTIDE SEQUENCE</scope>
    <source>
        <tissue evidence="2">Shoot tissue taken approximately 20 cm above the soil surface</tissue>
    </source>
</reference>
<evidence type="ECO:0000313" key="2">
    <source>
        <dbReference type="EMBL" id="JAE24395.1"/>
    </source>
</evidence>
<dbReference type="AlphaFoldDB" id="A0A0A9GH22"/>
<sequence>MLKASASAKQMPTKKFNSVP</sequence>
<feature type="compositionally biased region" description="Polar residues" evidence="1">
    <location>
        <begin position="7"/>
        <end position="20"/>
    </location>
</feature>
<organism evidence="2">
    <name type="scientific">Arundo donax</name>
    <name type="common">Giant reed</name>
    <name type="synonym">Donax arundinaceus</name>
    <dbReference type="NCBI Taxonomy" id="35708"/>
    <lineage>
        <taxon>Eukaryota</taxon>
        <taxon>Viridiplantae</taxon>
        <taxon>Streptophyta</taxon>
        <taxon>Embryophyta</taxon>
        <taxon>Tracheophyta</taxon>
        <taxon>Spermatophyta</taxon>
        <taxon>Magnoliopsida</taxon>
        <taxon>Liliopsida</taxon>
        <taxon>Poales</taxon>
        <taxon>Poaceae</taxon>
        <taxon>PACMAD clade</taxon>
        <taxon>Arundinoideae</taxon>
        <taxon>Arundineae</taxon>
        <taxon>Arundo</taxon>
    </lineage>
</organism>
<feature type="region of interest" description="Disordered" evidence="1">
    <location>
        <begin position="1"/>
        <end position="20"/>
    </location>
</feature>
<proteinExistence type="predicted"/>
<evidence type="ECO:0000256" key="1">
    <source>
        <dbReference type="SAM" id="MobiDB-lite"/>
    </source>
</evidence>
<reference evidence="2" key="1">
    <citation type="submission" date="2014-09" db="EMBL/GenBank/DDBJ databases">
        <authorList>
            <person name="Magalhaes I.L.F."/>
            <person name="Oliveira U."/>
            <person name="Santos F.R."/>
            <person name="Vidigal T.H.D.A."/>
            <person name="Brescovit A.D."/>
            <person name="Santos A.J."/>
        </authorList>
    </citation>
    <scope>NUCLEOTIDE SEQUENCE</scope>
    <source>
        <tissue evidence="2">Shoot tissue taken approximately 20 cm above the soil surface</tissue>
    </source>
</reference>
<accession>A0A0A9GH22</accession>
<name>A0A0A9GH22_ARUDO</name>
<protein>
    <submittedName>
        <fullName evidence="2">Uncharacterized protein</fullName>
    </submittedName>
</protein>